<dbReference type="InterPro" id="IPR031563">
    <property type="entry name" value="MOT1/MOT2"/>
</dbReference>
<accession>X1QMH1</accession>
<organism evidence="2">
    <name type="scientific">marine sediment metagenome</name>
    <dbReference type="NCBI Taxonomy" id="412755"/>
    <lineage>
        <taxon>unclassified sequences</taxon>
        <taxon>metagenomes</taxon>
        <taxon>ecological metagenomes</taxon>
    </lineage>
</organism>
<protein>
    <submittedName>
        <fullName evidence="2">Uncharacterized protein</fullName>
    </submittedName>
</protein>
<evidence type="ECO:0000313" key="2">
    <source>
        <dbReference type="EMBL" id="GAI55961.1"/>
    </source>
</evidence>
<dbReference type="GO" id="GO:0015098">
    <property type="term" value="F:molybdate ion transmembrane transporter activity"/>
    <property type="evidence" value="ECO:0007669"/>
    <property type="project" value="InterPro"/>
</dbReference>
<keyword evidence="1" id="KW-0812">Transmembrane</keyword>
<reference evidence="2" key="1">
    <citation type="journal article" date="2014" name="Front. Microbiol.">
        <title>High frequency of phylogenetically diverse reductive dehalogenase-homologous genes in deep subseafloor sedimentary metagenomes.</title>
        <authorList>
            <person name="Kawai M."/>
            <person name="Futagami T."/>
            <person name="Toyoda A."/>
            <person name="Takaki Y."/>
            <person name="Nishi S."/>
            <person name="Hori S."/>
            <person name="Arai W."/>
            <person name="Tsubouchi T."/>
            <person name="Morono Y."/>
            <person name="Uchiyama I."/>
            <person name="Ito T."/>
            <person name="Fujiyama A."/>
            <person name="Inagaki F."/>
            <person name="Takami H."/>
        </authorList>
    </citation>
    <scope>NUCLEOTIDE SEQUENCE</scope>
    <source>
        <strain evidence="2">Expedition CK06-06</strain>
    </source>
</reference>
<keyword evidence="1" id="KW-1133">Transmembrane helix</keyword>
<dbReference type="Pfam" id="PF16983">
    <property type="entry name" value="MFS_MOT1"/>
    <property type="match status" value="1"/>
</dbReference>
<keyword evidence="1" id="KW-0472">Membrane</keyword>
<dbReference type="AlphaFoldDB" id="X1QMH1"/>
<evidence type="ECO:0000256" key="1">
    <source>
        <dbReference type="SAM" id="Phobius"/>
    </source>
</evidence>
<feature type="transmembrane region" description="Helical" evidence="1">
    <location>
        <begin position="20"/>
        <end position="42"/>
    </location>
</feature>
<name>X1QMH1_9ZZZZ</name>
<gene>
    <name evidence="2" type="ORF">S06H3_61856</name>
</gene>
<comment type="caution">
    <text evidence="2">The sequence shown here is derived from an EMBL/GenBank/DDBJ whole genome shotgun (WGS) entry which is preliminary data.</text>
</comment>
<sequence length="55" mass="5814">MKIKSFEFNLRELAGSMGDFGTLFPLAIGYIVVCGLNPAGFLMMMGVANIASGLV</sequence>
<dbReference type="EMBL" id="BARV01040643">
    <property type="protein sequence ID" value="GAI55961.1"/>
    <property type="molecule type" value="Genomic_DNA"/>
</dbReference>
<feature type="non-terminal residue" evidence="2">
    <location>
        <position position="55"/>
    </location>
</feature>
<proteinExistence type="predicted"/>